<dbReference type="InterPro" id="IPR036388">
    <property type="entry name" value="WH-like_DNA-bd_sf"/>
</dbReference>
<comment type="similarity">
    <text evidence="1">Belongs to the LysR transcriptional regulatory family.</text>
</comment>
<evidence type="ECO:0000313" key="6">
    <source>
        <dbReference type="EMBL" id="OXT09223.1"/>
    </source>
</evidence>
<dbReference type="PANTHER" id="PTHR30126:SF39">
    <property type="entry name" value="HTH-TYPE TRANSCRIPTIONAL REGULATOR CYSL"/>
    <property type="match status" value="1"/>
</dbReference>
<evidence type="ECO:0000256" key="3">
    <source>
        <dbReference type="ARBA" id="ARBA00023125"/>
    </source>
</evidence>
<evidence type="ECO:0000259" key="5">
    <source>
        <dbReference type="PROSITE" id="PS50931"/>
    </source>
</evidence>
<dbReference type="Pfam" id="PF00126">
    <property type="entry name" value="HTH_1"/>
    <property type="match status" value="1"/>
</dbReference>
<dbReference type="SUPFAM" id="SSF46785">
    <property type="entry name" value="Winged helix' DNA-binding domain"/>
    <property type="match status" value="1"/>
</dbReference>
<dbReference type="GO" id="GO:0003700">
    <property type="term" value="F:DNA-binding transcription factor activity"/>
    <property type="evidence" value="ECO:0007669"/>
    <property type="project" value="InterPro"/>
</dbReference>
<dbReference type="CDD" id="cd08420">
    <property type="entry name" value="PBP2_CysL_like"/>
    <property type="match status" value="1"/>
</dbReference>
<dbReference type="Gene3D" id="3.40.190.290">
    <property type="match status" value="1"/>
</dbReference>
<dbReference type="SUPFAM" id="SSF53850">
    <property type="entry name" value="Periplasmic binding protein-like II"/>
    <property type="match status" value="1"/>
</dbReference>
<dbReference type="InterPro" id="IPR036390">
    <property type="entry name" value="WH_DNA-bd_sf"/>
</dbReference>
<dbReference type="Pfam" id="PF03466">
    <property type="entry name" value="LysR_substrate"/>
    <property type="match status" value="1"/>
</dbReference>
<sequence>MDMNFRELNIFLSVCELGSMSEAARHLYMTQPAISQAISELEGEYNIKLFDRIGKKLVLTHAGEILRDYGKKINLLLNEAENTLRDISDMKMGKLKLGASRTVGTYLLPQLIGEFLKIYKNIELPFYIDNTSEIVKMIHENEIDLGIVEGPIHSDNIEVKYFLDDELYLICSKDHNWAKKKIINKDDLSLENIIIREVGSGTREVFENTLKAHNIEYNIKLELNSTEAIKRAVEANLGVSVISKLAIKEELKSSRLVKVEIDGVKFLRQLNIIYHKDKYLSELCKKLIDFLYISTKT</sequence>
<keyword evidence="4" id="KW-0804">Transcription</keyword>
<dbReference type="PANTHER" id="PTHR30126">
    <property type="entry name" value="HTH-TYPE TRANSCRIPTIONAL REGULATOR"/>
    <property type="match status" value="1"/>
</dbReference>
<evidence type="ECO:0000256" key="1">
    <source>
        <dbReference type="ARBA" id="ARBA00009437"/>
    </source>
</evidence>
<gene>
    <name evidence="6" type="ORF">CE561_02010</name>
</gene>
<dbReference type="PRINTS" id="PR00039">
    <property type="entry name" value="HTHLYSR"/>
</dbReference>
<dbReference type="InterPro" id="IPR000847">
    <property type="entry name" value="LysR_HTH_N"/>
</dbReference>
<dbReference type="GO" id="GO:0000976">
    <property type="term" value="F:transcription cis-regulatory region binding"/>
    <property type="evidence" value="ECO:0007669"/>
    <property type="project" value="TreeGrafter"/>
</dbReference>
<evidence type="ECO:0000256" key="4">
    <source>
        <dbReference type="ARBA" id="ARBA00023163"/>
    </source>
</evidence>
<evidence type="ECO:0000313" key="7">
    <source>
        <dbReference type="Proteomes" id="UP000215301"/>
    </source>
</evidence>
<feature type="domain" description="HTH lysR-type" evidence="5">
    <location>
        <begin position="3"/>
        <end position="60"/>
    </location>
</feature>
<organism evidence="6 7">
    <name type="scientific">Thermoanaerobacterium thermosaccharolyticum</name>
    <name type="common">Clostridium thermosaccharolyticum</name>
    <dbReference type="NCBI Taxonomy" id="1517"/>
    <lineage>
        <taxon>Bacteria</taxon>
        <taxon>Bacillati</taxon>
        <taxon>Bacillota</taxon>
        <taxon>Clostridia</taxon>
        <taxon>Thermoanaerobacterales</taxon>
        <taxon>Thermoanaerobacteraceae</taxon>
        <taxon>Thermoanaerobacterium</taxon>
    </lineage>
</organism>
<dbReference type="Gene3D" id="1.10.10.10">
    <property type="entry name" value="Winged helix-like DNA-binding domain superfamily/Winged helix DNA-binding domain"/>
    <property type="match status" value="1"/>
</dbReference>
<comment type="caution">
    <text evidence="6">The sequence shown here is derived from an EMBL/GenBank/DDBJ whole genome shotgun (WGS) entry which is preliminary data.</text>
</comment>
<dbReference type="Proteomes" id="UP000215301">
    <property type="component" value="Unassembled WGS sequence"/>
</dbReference>
<dbReference type="InterPro" id="IPR005119">
    <property type="entry name" value="LysR_subst-bd"/>
</dbReference>
<name>A0A231VLU9_THETR</name>
<accession>A0A231VLU9</accession>
<proteinExistence type="inferred from homology"/>
<dbReference type="AlphaFoldDB" id="A0A231VLU9"/>
<evidence type="ECO:0000256" key="2">
    <source>
        <dbReference type="ARBA" id="ARBA00023015"/>
    </source>
</evidence>
<protein>
    <submittedName>
        <fullName evidence="6">LysR family transcriptional regulator</fullName>
    </submittedName>
</protein>
<keyword evidence="3" id="KW-0238">DNA-binding</keyword>
<dbReference type="EMBL" id="NKHD01000005">
    <property type="protein sequence ID" value="OXT09223.1"/>
    <property type="molecule type" value="Genomic_DNA"/>
</dbReference>
<reference evidence="6 7" key="1">
    <citation type="submission" date="2017-06" db="EMBL/GenBank/DDBJ databases">
        <title>Isolation and characterization of a thermophilic and butanogenic Thermoanaerobacterium thermosaccharolyticum M5 capable of efficient degradation of hemicellulose.</title>
        <authorList>
            <person name="Xin F."/>
            <person name="Jiang Y."/>
        </authorList>
    </citation>
    <scope>NUCLEOTIDE SEQUENCE [LARGE SCALE GENOMIC DNA]</scope>
    <source>
        <strain evidence="6 7">M5</strain>
    </source>
</reference>
<dbReference type="FunFam" id="1.10.10.10:FF:000001">
    <property type="entry name" value="LysR family transcriptional regulator"/>
    <property type="match status" value="1"/>
</dbReference>
<dbReference type="PROSITE" id="PS50931">
    <property type="entry name" value="HTH_LYSR"/>
    <property type="match status" value="1"/>
</dbReference>
<keyword evidence="2" id="KW-0805">Transcription regulation</keyword>